<dbReference type="EMBL" id="CP059404">
    <property type="protein sequence ID" value="QNE90019.1"/>
    <property type="molecule type" value="Genomic_DNA"/>
</dbReference>
<evidence type="ECO:0000259" key="3">
    <source>
        <dbReference type="Pfam" id="PF02826"/>
    </source>
</evidence>
<dbReference type="PANTHER" id="PTHR43333:SF1">
    <property type="entry name" value="D-ISOMER SPECIFIC 2-HYDROXYACID DEHYDROGENASE NAD-BINDING DOMAIN-CONTAINING PROTEIN"/>
    <property type="match status" value="1"/>
</dbReference>
<protein>
    <recommendedName>
        <fullName evidence="3">D-isomer specific 2-hydroxyacid dehydrogenase NAD-binding domain-containing protein</fullName>
    </recommendedName>
</protein>
<keyword evidence="5" id="KW-1185">Reference proteome</keyword>
<dbReference type="KEGG" id="cik:H0194_03080"/>
<reference evidence="4 5" key="1">
    <citation type="submission" date="2020-07" db="EMBL/GenBank/DDBJ databases">
        <title>Complete genome and description of Corynebacterium incognita strain Marseille-Q3630 sp. nov.</title>
        <authorList>
            <person name="Boxberger M."/>
        </authorList>
    </citation>
    <scope>NUCLEOTIDE SEQUENCE [LARGE SCALE GENOMIC DNA]</scope>
    <source>
        <strain evidence="4 5">Marseille-Q3630</strain>
    </source>
</reference>
<keyword evidence="1" id="KW-0560">Oxidoreductase</keyword>
<dbReference type="SUPFAM" id="SSF51735">
    <property type="entry name" value="NAD(P)-binding Rossmann-fold domains"/>
    <property type="match status" value="1"/>
</dbReference>
<dbReference type="AlphaFoldDB" id="A0A7G7CR03"/>
<dbReference type="Proteomes" id="UP000515743">
    <property type="component" value="Chromosome"/>
</dbReference>
<keyword evidence="2" id="KW-0520">NAD</keyword>
<sequence>MKYFMGPFEWEETIADITELAERHKDSGLELERVDALEDAEAFVYTGGNAENFPAELPSSVKWVQHCFTGVEALIEAGVMPGYAASDSAGTAPADATHTPAPSDAPAVRWANTAGAFAQPVAEMALGFILSQGHRHVEIARTRKFSERWEQDAKQFWLYQNRRILILGAGGIGQELMRMLDPFGAEVVAVNRSGRPVPGALETVTIDEAMDFSSADARGRQLWSEADVVVNVLPITPETEKLIGAEQFAAMPETSLFVNVGRGRTVDTDALVEALRSGAIAGAGLEVMDPEPLPDDHPLWDLDNCTMTPHIGASHRVARFHVGQVFVDNAVAYLRGETMPTEIAPGEGY</sequence>
<proteinExistence type="predicted"/>
<evidence type="ECO:0000256" key="1">
    <source>
        <dbReference type="ARBA" id="ARBA00023002"/>
    </source>
</evidence>
<dbReference type="InterPro" id="IPR006140">
    <property type="entry name" value="D-isomer_DH_NAD-bd"/>
</dbReference>
<dbReference type="InterPro" id="IPR036291">
    <property type="entry name" value="NAD(P)-bd_dom_sf"/>
</dbReference>
<feature type="domain" description="D-isomer specific 2-hydroxyacid dehydrogenase NAD-binding" evidence="3">
    <location>
        <begin position="134"/>
        <end position="312"/>
    </location>
</feature>
<dbReference type="PANTHER" id="PTHR43333">
    <property type="entry name" value="2-HACID_DH_C DOMAIN-CONTAINING PROTEIN"/>
    <property type="match status" value="1"/>
</dbReference>
<accession>A0A7G7CR03</accession>
<dbReference type="GO" id="GO:0051287">
    <property type="term" value="F:NAD binding"/>
    <property type="evidence" value="ECO:0007669"/>
    <property type="project" value="InterPro"/>
</dbReference>
<dbReference type="RefSeq" id="WP_185176393.1">
    <property type="nucleotide sequence ID" value="NZ_CP059404.1"/>
</dbReference>
<evidence type="ECO:0000313" key="5">
    <source>
        <dbReference type="Proteomes" id="UP000515743"/>
    </source>
</evidence>
<dbReference type="GO" id="GO:0016491">
    <property type="term" value="F:oxidoreductase activity"/>
    <property type="evidence" value="ECO:0007669"/>
    <property type="project" value="UniProtKB-KW"/>
</dbReference>
<dbReference type="Gene3D" id="3.40.50.720">
    <property type="entry name" value="NAD(P)-binding Rossmann-like Domain"/>
    <property type="match status" value="2"/>
</dbReference>
<evidence type="ECO:0000256" key="2">
    <source>
        <dbReference type="ARBA" id="ARBA00023027"/>
    </source>
</evidence>
<gene>
    <name evidence="4" type="ORF">H0194_03080</name>
</gene>
<evidence type="ECO:0000313" key="4">
    <source>
        <dbReference type="EMBL" id="QNE90019.1"/>
    </source>
</evidence>
<name>A0A7G7CR03_9CORY</name>
<dbReference type="Pfam" id="PF02826">
    <property type="entry name" value="2-Hacid_dh_C"/>
    <property type="match status" value="1"/>
</dbReference>
<dbReference type="CDD" id="cd12159">
    <property type="entry name" value="2-Hacid_dh_2"/>
    <property type="match status" value="1"/>
</dbReference>
<organism evidence="4 5">
    <name type="scientific">Corynebacterium incognita</name>
    <dbReference type="NCBI Taxonomy" id="2754725"/>
    <lineage>
        <taxon>Bacteria</taxon>
        <taxon>Bacillati</taxon>
        <taxon>Actinomycetota</taxon>
        <taxon>Actinomycetes</taxon>
        <taxon>Mycobacteriales</taxon>
        <taxon>Corynebacteriaceae</taxon>
        <taxon>Corynebacterium</taxon>
    </lineage>
</organism>